<comment type="similarity">
    <text evidence="1">Belongs to the PyrK family.</text>
</comment>
<evidence type="ECO:0000256" key="10">
    <source>
        <dbReference type="ARBA" id="ARBA00034078"/>
    </source>
</evidence>
<comment type="cofactor">
    <cofactor evidence="12">
        <name>[2Fe-2S] cluster</name>
        <dbReference type="ChEBI" id="CHEBI:190135"/>
    </cofactor>
    <text evidence="12">Binds 1 [2Fe-2S] cluster per subunit.</text>
</comment>
<dbReference type="InterPro" id="IPR037117">
    <property type="entry name" value="Dihydroorotate_DH_ele_sf"/>
</dbReference>
<evidence type="ECO:0000256" key="11">
    <source>
        <dbReference type="PIRSR" id="PIRSR006816-1"/>
    </source>
</evidence>
<keyword evidence="3 11" id="KW-0285">Flavoprotein</keyword>
<dbReference type="GO" id="GO:0006221">
    <property type="term" value="P:pyrimidine nucleotide biosynthetic process"/>
    <property type="evidence" value="ECO:0007669"/>
    <property type="project" value="InterPro"/>
</dbReference>
<dbReference type="CDD" id="cd06218">
    <property type="entry name" value="DHOD_e_trans"/>
    <property type="match status" value="1"/>
</dbReference>
<accession>A0A926CZF2</accession>
<keyword evidence="4 12" id="KW-0001">2Fe-2S</keyword>
<name>A0A926CZF2_9FIRM</name>
<evidence type="ECO:0000256" key="3">
    <source>
        <dbReference type="ARBA" id="ARBA00022630"/>
    </source>
</evidence>
<keyword evidence="6 11" id="KW-0274">FAD</keyword>
<dbReference type="PANTHER" id="PTHR43513">
    <property type="entry name" value="DIHYDROOROTATE DEHYDROGENASE B (NAD(+)), ELECTRON TRANSFER SUBUNIT"/>
    <property type="match status" value="1"/>
</dbReference>
<dbReference type="Gene3D" id="3.40.50.80">
    <property type="entry name" value="Nucleotide-binding domain of ferredoxin-NADP reductase (FNR) module"/>
    <property type="match status" value="1"/>
</dbReference>
<dbReference type="InterPro" id="IPR012165">
    <property type="entry name" value="Cyt_c3_hydrogenase_gsu"/>
</dbReference>
<dbReference type="InterPro" id="IPR017938">
    <property type="entry name" value="Riboflavin_synthase-like_b-brl"/>
</dbReference>
<evidence type="ECO:0000256" key="1">
    <source>
        <dbReference type="ARBA" id="ARBA00006422"/>
    </source>
</evidence>
<dbReference type="SUPFAM" id="SSF63380">
    <property type="entry name" value="Riboflavin synthase domain-like"/>
    <property type="match status" value="1"/>
</dbReference>
<dbReference type="Gene3D" id="2.40.30.10">
    <property type="entry name" value="Translation factors"/>
    <property type="match status" value="1"/>
</dbReference>
<evidence type="ECO:0000256" key="6">
    <source>
        <dbReference type="ARBA" id="ARBA00022827"/>
    </source>
</evidence>
<feature type="domain" description="FAD-binding FR-type" evidence="13">
    <location>
        <begin position="1"/>
        <end position="102"/>
    </location>
</feature>
<evidence type="ECO:0000256" key="12">
    <source>
        <dbReference type="PIRSR" id="PIRSR006816-2"/>
    </source>
</evidence>
<keyword evidence="8 12" id="KW-0408">Iron</keyword>
<feature type="binding site" evidence="11">
    <location>
        <begin position="53"/>
        <end position="56"/>
    </location>
    <ligand>
        <name>FAD</name>
        <dbReference type="ChEBI" id="CHEBI:57692"/>
    </ligand>
</feature>
<evidence type="ECO:0000313" key="14">
    <source>
        <dbReference type="EMBL" id="MBC8528772.1"/>
    </source>
</evidence>
<dbReference type="GO" id="GO:0050660">
    <property type="term" value="F:flavin adenine dinucleotide binding"/>
    <property type="evidence" value="ECO:0007669"/>
    <property type="project" value="InterPro"/>
</dbReference>
<gene>
    <name evidence="14" type="ORF">H8699_04895</name>
</gene>
<feature type="binding site" evidence="12">
    <location>
        <position position="250"/>
    </location>
    <ligand>
        <name>[2Fe-2S] cluster</name>
        <dbReference type="ChEBI" id="CHEBI:190135"/>
    </ligand>
</feature>
<dbReference type="Proteomes" id="UP000654279">
    <property type="component" value="Unassembled WGS sequence"/>
</dbReference>
<dbReference type="AlphaFoldDB" id="A0A926CZF2"/>
<keyword evidence="15" id="KW-1185">Reference proteome</keyword>
<evidence type="ECO:0000313" key="15">
    <source>
        <dbReference type="Proteomes" id="UP000654279"/>
    </source>
</evidence>
<dbReference type="Pfam" id="PF10418">
    <property type="entry name" value="DHODB_Fe-S_bind"/>
    <property type="match status" value="1"/>
</dbReference>
<dbReference type="PROSITE" id="PS51384">
    <property type="entry name" value="FAD_FR"/>
    <property type="match status" value="1"/>
</dbReference>
<sequence length="264" mass="28888">MKDIEARVIKNEPIASGIFELVVELGQEDIGRVQPGQFAQLQVSNAPQLLLRRPISINSYDEAHHTMTFAYQVKGEGTAKLALLAPGQLLKVLGSLGNGFWPKPSMKKIYAVGGGIGVAPLKYCLEKWPQIAWKAYLGFRSAEFVYQLSQWQALCPDGVTVATEDGSLGLRGFATQPLAEALENGDQPDMVIACGPLPMLKALQKIALQYPDIPFMASLEERMGCGIGACLVCNCRIRTTEGEQTYRRVCADGPVFPLREVIFE</sequence>
<dbReference type="InterPro" id="IPR017927">
    <property type="entry name" value="FAD-bd_FR_type"/>
</dbReference>
<dbReference type="PIRSF" id="PIRSF006816">
    <property type="entry name" value="Cyc3_hyd_g"/>
    <property type="match status" value="1"/>
</dbReference>
<dbReference type="GO" id="GO:0046872">
    <property type="term" value="F:metal ion binding"/>
    <property type="evidence" value="ECO:0007669"/>
    <property type="project" value="UniProtKB-KW"/>
</dbReference>
<evidence type="ECO:0000256" key="5">
    <source>
        <dbReference type="ARBA" id="ARBA00022723"/>
    </source>
</evidence>
<dbReference type="InterPro" id="IPR019480">
    <property type="entry name" value="Dihydroorotate_DH_Fe-S-bd"/>
</dbReference>
<comment type="caution">
    <text evidence="14">The sequence shown here is derived from an EMBL/GenBank/DDBJ whole genome shotgun (WGS) entry which is preliminary data.</text>
</comment>
<dbReference type="EMBL" id="JACRSO010000002">
    <property type="protein sequence ID" value="MBC8528772.1"/>
    <property type="molecule type" value="Genomic_DNA"/>
</dbReference>
<dbReference type="InterPro" id="IPR039261">
    <property type="entry name" value="FNR_nucleotide-bd"/>
</dbReference>
<feature type="binding site" evidence="12">
    <location>
        <position position="225"/>
    </location>
    <ligand>
        <name>[2Fe-2S] cluster</name>
        <dbReference type="ChEBI" id="CHEBI:190135"/>
    </ligand>
</feature>
<protein>
    <submittedName>
        <fullName evidence="14">Dihydroorotate dehydrogenase electron transfer subunit</fullName>
    </submittedName>
</protein>
<comment type="cofactor">
    <cofactor evidence="11">
        <name>FAD</name>
        <dbReference type="ChEBI" id="CHEBI:57692"/>
    </cofactor>
    <text evidence="11">Binds 1 FAD per subunit.</text>
</comment>
<reference evidence="14" key="1">
    <citation type="submission" date="2020-08" db="EMBL/GenBank/DDBJ databases">
        <title>Genome public.</title>
        <authorList>
            <person name="Liu C."/>
            <person name="Sun Q."/>
        </authorList>
    </citation>
    <scope>NUCLEOTIDE SEQUENCE</scope>
    <source>
        <strain evidence="14">NSJ-44</strain>
    </source>
</reference>
<dbReference type="SUPFAM" id="SSF52343">
    <property type="entry name" value="Ferredoxin reductase-like, C-terminal NADP-linked domain"/>
    <property type="match status" value="1"/>
</dbReference>
<evidence type="ECO:0000256" key="9">
    <source>
        <dbReference type="ARBA" id="ARBA00023014"/>
    </source>
</evidence>
<dbReference type="RefSeq" id="WP_249284741.1">
    <property type="nucleotide sequence ID" value="NZ_JACRSO010000002.1"/>
</dbReference>
<feature type="binding site" evidence="12">
    <location>
        <position position="230"/>
    </location>
    <ligand>
        <name>[2Fe-2S] cluster</name>
        <dbReference type="ChEBI" id="CHEBI:190135"/>
    </ligand>
</feature>
<evidence type="ECO:0000256" key="4">
    <source>
        <dbReference type="ARBA" id="ARBA00022714"/>
    </source>
</evidence>
<dbReference type="InterPro" id="IPR050353">
    <property type="entry name" value="PyrK_electron_transfer"/>
</dbReference>
<evidence type="ECO:0000256" key="8">
    <source>
        <dbReference type="ARBA" id="ARBA00023004"/>
    </source>
</evidence>
<feature type="binding site" evidence="12">
    <location>
        <position position="233"/>
    </location>
    <ligand>
        <name>[2Fe-2S] cluster</name>
        <dbReference type="ChEBI" id="CHEBI:190135"/>
    </ligand>
</feature>
<evidence type="ECO:0000259" key="13">
    <source>
        <dbReference type="PROSITE" id="PS51384"/>
    </source>
</evidence>
<keyword evidence="7" id="KW-0249">Electron transport</keyword>
<comment type="cofactor">
    <cofactor evidence="10">
        <name>[2Fe-2S] cluster</name>
        <dbReference type="ChEBI" id="CHEBI:190135"/>
    </cofactor>
</comment>
<dbReference type="Gene3D" id="2.10.240.10">
    <property type="entry name" value="Dihydroorotate dehydrogenase, electron transfer subunit"/>
    <property type="match status" value="1"/>
</dbReference>
<dbReference type="GO" id="GO:0016491">
    <property type="term" value="F:oxidoreductase activity"/>
    <property type="evidence" value="ECO:0007669"/>
    <property type="project" value="InterPro"/>
</dbReference>
<dbReference type="PANTHER" id="PTHR43513:SF3">
    <property type="entry name" value="DIHYDROOROTATE DEHYDROGENASE B (NAD(+)), ELECTRON TRANSFER SUBUNIT-RELATED"/>
    <property type="match status" value="1"/>
</dbReference>
<proteinExistence type="inferred from homology"/>
<organism evidence="14 15">
    <name type="scientific">Luoshenia tenuis</name>
    <dbReference type="NCBI Taxonomy" id="2763654"/>
    <lineage>
        <taxon>Bacteria</taxon>
        <taxon>Bacillati</taxon>
        <taxon>Bacillota</taxon>
        <taxon>Clostridia</taxon>
        <taxon>Christensenellales</taxon>
        <taxon>Christensenellaceae</taxon>
        <taxon>Luoshenia</taxon>
    </lineage>
</organism>
<feature type="binding site" evidence="11">
    <location>
        <begin position="77"/>
        <end position="78"/>
    </location>
    <ligand>
        <name>FAD</name>
        <dbReference type="ChEBI" id="CHEBI:57692"/>
    </ligand>
</feature>
<evidence type="ECO:0000256" key="7">
    <source>
        <dbReference type="ARBA" id="ARBA00022982"/>
    </source>
</evidence>
<evidence type="ECO:0000256" key="2">
    <source>
        <dbReference type="ARBA" id="ARBA00022448"/>
    </source>
</evidence>
<keyword evidence="5 12" id="KW-0479">Metal-binding</keyword>
<keyword evidence="2" id="KW-0813">Transport</keyword>
<dbReference type="GO" id="GO:0051537">
    <property type="term" value="F:2 iron, 2 sulfur cluster binding"/>
    <property type="evidence" value="ECO:0007669"/>
    <property type="project" value="UniProtKB-KW"/>
</dbReference>
<keyword evidence="9 12" id="KW-0411">Iron-sulfur</keyword>